<dbReference type="Gene3D" id="1.10.260.40">
    <property type="entry name" value="lambda repressor-like DNA-binding domains"/>
    <property type="match status" value="1"/>
</dbReference>
<feature type="domain" description="HigA2-like helix-turn-helix" evidence="1">
    <location>
        <begin position="15"/>
        <end position="103"/>
    </location>
</feature>
<organism evidence="2 3">
    <name type="scientific">Eikenella corrodens</name>
    <dbReference type="NCBI Taxonomy" id="539"/>
    <lineage>
        <taxon>Bacteria</taxon>
        <taxon>Pseudomonadati</taxon>
        <taxon>Pseudomonadota</taxon>
        <taxon>Betaproteobacteria</taxon>
        <taxon>Neisseriales</taxon>
        <taxon>Neisseriaceae</taxon>
        <taxon>Eikenella</taxon>
    </lineage>
</organism>
<dbReference type="GO" id="GO:0003677">
    <property type="term" value="F:DNA binding"/>
    <property type="evidence" value="ECO:0007669"/>
    <property type="project" value="InterPro"/>
</dbReference>
<protein>
    <submittedName>
        <fullName evidence="2">XRE family transcriptional regulator</fullName>
    </submittedName>
</protein>
<proteinExistence type="predicted"/>
<dbReference type="Pfam" id="PF13744">
    <property type="entry name" value="HTH_37"/>
    <property type="match status" value="1"/>
</dbReference>
<dbReference type="Proteomes" id="UP000282435">
    <property type="component" value="Chromosome"/>
</dbReference>
<dbReference type="SUPFAM" id="SSF47413">
    <property type="entry name" value="lambda repressor-like DNA-binding domains"/>
    <property type="match status" value="1"/>
</dbReference>
<dbReference type="EMBL" id="CP034670">
    <property type="protein sequence ID" value="AZR58998.1"/>
    <property type="molecule type" value="Genomic_DNA"/>
</dbReference>
<evidence type="ECO:0000259" key="1">
    <source>
        <dbReference type="Pfam" id="PF13744"/>
    </source>
</evidence>
<dbReference type="InterPro" id="IPR010982">
    <property type="entry name" value="Lambda_DNA-bd_dom_sf"/>
</dbReference>
<sequence length="105" mass="11372">MKSKTTHTTPAGGNVFADLGFSPEEAAKLKAHSDMVIQTKLKLAKSVSDWITEQDLKQEQAAAIFNTSRPRVSDLVNGKIGKFTIDALLSMLAATGQTAELNIRR</sequence>
<accession>A0A3S9SHT1</accession>
<gene>
    <name evidence="2" type="ORF">ELB75_02470</name>
</gene>
<name>A0A3S9SHT1_EIKCO</name>
<evidence type="ECO:0000313" key="3">
    <source>
        <dbReference type="Proteomes" id="UP000282435"/>
    </source>
</evidence>
<dbReference type="RefSeq" id="WP_126982586.1">
    <property type="nucleotide sequence ID" value="NZ_CP034670.1"/>
</dbReference>
<dbReference type="AlphaFoldDB" id="A0A3S9SHT1"/>
<reference evidence="2 3" key="1">
    <citation type="submission" date="2018-12" db="EMBL/GenBank/DDBJ databases">
        <title>Genome sequencing of Eikenella corrodens KCOM 3110 (= JS217).</title>
        <authorList>
            <person name="Koo J.-K."/>
            <person name="Park S.-N."/>
            <person name="Lim Y.K."/>
        </authorList>
    </citation>
    <scope>NUCLEOTIDE SEQUENCE [LARGE SCALE GENOMIC DNA]</scope>
    <source>
        <strain evidence="2 3">KCOM 3110</strain>
    </source>
</reference>
<dbReference type="InterPro" id="IPR039554">
    <property type="entry name" value="HigA2-like_HTH"/>
</dbReference>
<dbReference type="OrthoDB" id="129377at2"/>
<evidence type="ECO:0000313" key="2">
    <source>
        <dbReference type="EMBL" id="AZR58998.1"/>
    </source>
</evidence>